<gene>
    <name evidence="1" type="ORF">Amon02_000350600</name>
</gene>
<sequence length="290" mass="32576">MSNSEPHKPFSRTSSTTSNINDILTSVPQQQNHSLTHIPLSEDESDVDNSHMLNVSKIDRYINAAAEKIAILVQEKNEKFRSEWQKLSLDSIATQSQTTQASLKATEYAQQVMQACLKSQQLSKQAEERARYAEERAKQAEERAIQTTQANLELMEVLRQILQNQTPPGALFNIGSNAFNSNRTPRANREAVANLQRQLMTKRNLQTAAPPTPETQFIESSSSTVTDQFSSNKRPLSLEADENDGTEKKRGRKTSAMYSADDPDREILLQEMSEITSLQGLFLLFEVGSR</sequence>
<dbReference type="Proteomes" id="UP001165064">
    <property type="component" value="Unassembled WGS sequence"/>
</dbReference>
<proteinExistence type="predicted"/>
<dbReference type="EMBL" id="BSXS01002243">
    <property type="protein sequence ID" value="GME78572.1"/>
    <property type="molecule type" value="Genomic_DNA"/>
</dbReference>
<accession>A0ACB5T191</accession>
<protein>
    <submittedName>
        <fullName evidence="1">Unnamed protein product</fullName>
    </submittedName>
</protein>
<evidence type="ECO:0000313" key="2">
    <source>
        <dbReference type="Proteomes" id="UP001165064"/>
    </source>
</evidence>
<reference evidence="1" key="1">
    <citation type="submission" date="2023-04" db="EMBL/GenBank/DDBJ databases">
        <title>Ambrosiozyma monospora NBRC 10751.</title>
        <authorList>
            <person name="Ichikawa N."/>
            <person name="Sato H."/>
            <person name="Tonouchi N."/>
        </authorList>
    </citation>
    <scope>NUCLEOTIDE SEQUENCE</scope>
    <source>
        <strain evidence="1">NBRC 10751</strain>
    </source>
</reference>
<comment type="caution">
    <text evidence="1">The sequence shown here is derived from an EMBL/GenBank/DDBJ whole genome shotgun (WGS) entry which is preliminary data.</text>
</comment>
<organism evidence="1 2">
    <name type="scientific">Ambrosiozyma monospora</name>
    <name type="common">Yeast</name>
    <name type="synonym">Endomycopsis monosporus</name>
    <dbReference type="NCBI Taxonomy" id="43982"/>
    <lineage>
        <taxon>Eukaryota</taxon>
        <taxon>Fungi</taxon>
        <taxon>Dikarya</taxon>
        <taxon>Ascomycota</taxon>
        <taxon>Saccharomycotina</taxon>
        <taxon>Pichiomycetes</taxon>
        <taxon>Pichiales</taxon>
        <taxon>Pichiaceae</taxon>
        <taxon>Ambrosiozyma</taxon>
    </lineage>
</organism>
<keyword evidence="2" id="KW-1185">Reference proteome</keyword>
<name>A0ACB5T191_AMBMO</name>
<evidence type="ECO:0000313" key="1">
    <source>
        <dbReference type="EMBL" id="GME78572.1"/>
    </source>
</evidence>